<dbReference type="OMA" id="RVKRHEQ"/>
<dbReference type="InterPro" id="IPR004244">
    <property type="entry name" value="Transposase_22"/>
</dbReference>
<name>A0A8I5TJP2_PONAB</name>
<reference evidence="4" key="2">
    <citation type="submission" date="2025-08" db="UniProtKB">
        <authorList>
            <consortium name="Ensembl"/>
        </authorList>
    </citation>
    <scope>IDENTIFICATION</scope>
</reference>
<dbReference type="FunFam" id="3.30.70.1820:FF:000002">
    <property type="entry name" value="LINE-1 retrotransposable element ORF1 protein"/>
    <property type="match status" value="1"/>
</dbReference>
<evidence type="ECO:0000313" key="5">
    <source>
        <dbReference type="Proteomes" id="UP000001595"/>
    </source>
</evidence>
<dbReference type="InterPro" id="IPR043636">
    <property type="entry name" value="L1_RRM_dom"/>
</dbReference>
<protein>
    <recommendedName>
        <fullName evidence="6">L1 transposable element RRM domain-containing protein</fullName>
    </recommendedName>
</protein>
<evidence type="ECO:0000256" key="1">
    <source>
        <dbReference type="ARBA" id="ARBA00061640"/>
    </source>
</evidence>
<dbReference type="Pfam" id="PF17489">
    <property type="entry name" value="Tnp_22_trimer"/>
    <property type="match status" value="1"/>
</dbReference>
<dbReference type="AlphaFoldDB" id="A0A8I5TJP2"/>
<evidence type="ECO:0000259" key="2">
    <source>
        <dbReference type="Pfam" id="PF02994"/>
    </source>
</evidence>
<feature type="domain" description="L1 transposable element trimerization" evidence="3">
    <location>
        <begin position="2"/>
        <end position="21"/>
    </location>
</feature>
<dbReference type="Proteomes" id="UP000001595">
    <property type="component" value="Chromosome 2A"/>
</dbReference>
<keyword evidence="5" id="KW-1185">Reference proteome</keyword>
<dbReference type="PANTHER" id="PTHR11505">
    <property type="entry name" value="L1 TRANSPOSABLE ELEMENT-RELATED"/>
    <property type="match status" value="1"/>
</dbReference>
<evidence type="ECO:0000313" key="4">
    <source>
        <dbReference type="Ensembl" id="ENSPPYP00000039963.1"/>
    </source>
</evidence>
<dbReference type="Pfam" id="PF02994">
    <property type="entry name" value="Transposase_22"/>
    <property type="match status" value="1"/>
</dbReference>
<reference evidence="4" key="3">
    <citation type="submission" date="2025-09" db="UniProtKB">
        <authorList>
            <consortium name="Ensembl"/>
        </authorList>
    </citation>
    <scope>IDENTIFICATION</scope>
</reference>
<sequence>DKVTEKRVKRHEQSLQDKWDYVKRPNLCLIGVPESDGENGTNLENTLQEFIQENFPNLARQANIQIQKIQRTSQRYSLRRATPRHIIVRFTKVEMKEKVLSAAKEKGRVTHKGMPITLTADLSAETLQEESGGQYSTFLKKRIFNPEFHI</sequence>
<organism evidence="4 5">
    <name type="scientific">Pongo abelii</name>
    <name type="common">Sumatran orangutan</name>
    <name type="synonym">Pongo pygmaeus abelii</name>
    <dbReference type="NCBI Taxonomy" id="9601"/>
    <lineage>
        <taxon>Eukaryota</taxon>
        <taxon>Metazoa</taxon>
        <taxon>Chordata</taxon>
        <taxon>Craniata</taxon>
        <taxon>Vertebrata</taxon>
        <taxon>Euteleostomi</taxon>
        <taxon>Mammalia</taxon>
        <taxon>Eutheria</taxon>
        <taxon>Euarchontoglires</taxon>
        <taxon>Primates</taxon>
        <taxon>Haplorrhini</taxon>
        <taxon>Catarrhini</taxon>
        <taxon>Hominidae</taxon>
        <taxon>Pongo</taxon>
    </lineage>
</organism>
<dbReference type="Ensembl" id="ENSPPYT00000055062.1">
    <property type="protein sequence ID" value="ENSPPYP00000039963.1"/>
    <property type="gene ID" value="ENSPPYG00000041124.1"/>
</dbReference>
<reference evidence="4" key="1">
    <citation type="submission" date="2008-02" db="EMBL/GenBank/DDBJ databases">
        <title>A 6x draft sequence assembly of the Pongo pygmaeus abelii genome.</title>
        <authorList>
            <person name="Wilson R.K."/>
            <person name="Mardis E."/>
        </authorList>
    </citation>
    <scope>NUCLEOTIDE SEQUENCE [LARGE SCALE GENOMIC DNA]</scope>
</reference>
<dbReference type="GeneTree" id="ENSGT01150000286955"/>
<evidence type="ECO:0008006" key="6">
    <source>
        <dbReference type="Google" id="ProtNLM"/>
    </source>
</evidence>
<evidence type="ECO:0000259" key="3">
    <source>
        <dbReference type="Pfam" id="PF17489"/>
    </source>
</evidence>
<feature type="domain" description="L1 transposable element RRM" evidence="2">
    <location>
        <begin position="24"/>
        <end position="121"/>
    </location>
</feature>
<dbReference type="InterPro" id="IPR035301">
    <property type="entry name" value="L1_trimer"/>
</dbReference>
<accession>A0A8I5TJP2</accession>
<dbReference type="Gene3D" id="3.30.70.1820">
    <property type="entry name" value="L1 transposable element, RRM domain"/>
    <property type="match status" value="1"/>
</dbReference>
<proteinExistence type="inferred from homology"/>
<comment type="similarity">
    <text evidence="1">Belongs to the transposase 22 family.</text>
</comment>